<accession>A0A9P1IS40</accession>
<dbReference type="GO" id="GO:0036297">
    <property type="term" value="P:interstrand cross-link repair"/>
    <property type="evidence" value="ECO:0007669"/>
    <property type="project" value="InterPro"/>
</dbReference>
<evidence type="ECO:0000259" key="3">
    <source>
        <dbReference type="Pfam" id="PF21170"/>
    </source>
</evidence>
<evidence type="ECO:0000256" key="2">
    <source>
        <dbReference type="SAM" id="MobiDB-lite"/>
    </source>
</evidence>
<keyword evidence="1" id="KW-0227">DNA damage</keyword>
<dbReference type="OrthoDB" id="76364at2759"/>
<keyword evidence="1" id="KW-0539">Nucleus</keyword>
<evidence type="ECO:0000256" key="1">
    <source>
        <dbReference type="RuleBase" id="RU365033"/>
    </source>
</evidence>
<dbReference type="PANTHER" id="PTHR15749:SF4">
    <property type="entry name" value="FANCONI-ASSOCIATED NUCLEASE 1"/>
    <property type="match status" value="1"/>
</dbReference>
<keyword evidence="1" id="KW-0378">Hydrolase</keyword>
<dbReference type="Proteomes" id="UP001152747">
    <property type="component" value="Unassembled WGS sequence"/>
</dbReference>
<dbReference type="EMBL" id="CANHGI010000004">
    <property type="protein sequence ID" value="CAI5449167.1"/>
    <property type="molecule type" value="Genomic_DNA"/>
</dbReference>
<dbReference type="GO" id="GO:0004528">
    <property type="term" value="F:phosphodiesterase I activity"/>
    <property type="evidence" value="ECO:0007669"/>
    <property type="project" value="UniProtKB-EC"/>
</dbReference>
<comment type="catalytic activity">
    <reaction evidence="1">
        <text>Hydrolytically removes 5'-nucleotides successively from the 3'-hydroxy termini of 3'-hydroxy-terminated oligonucleotides.</text>
        <dbReference type="EC" id="3.1.4.1"/>
    </reaction>
</comment>
<dbReference type="InterPro" id="IPR033315">
    <property type="entry name" value="Fan1-like"/>
</dbReference>
<feature type="domain" description="Fanconi-associated nuclease 1-like winged-helix" evidence="4">
    <location>
        <begin position="165"/>
        <end position="249"/>
    </location>
</feature>
<sequence length="611" mass="71148">MKKSTNEPVQYRKSIMAAFERQNKGKICPVCSIKLTIAQYREHLDQCKVAEDDEECMMIATYSREEAVLLRAGPEIVLDEDEKDENSPIVEENVFEEAAPIEEVEEQPKKRSKSEVQFEAKKVKTENRRRSTRIQELNCPKEELKTVSKQQILEKIEIPNGNAQYYLKFTLKILKKILESDYDEKFWETEDLLKMYRFVSEISSYSQMLLIRLVLRKQGWFHAEKLKQKYPEVLNFYSSVTELIKWKFLEDDSSLKTLDEAISLADLQVLKIVAKKFKIDPNRGRLELIRSIKSFASSQKSIFGTAGNIGSAILRTVKKELGLCIRLKDEVIQLFQAIYTLFCPTTTNSAQLIENPKSNVYQDLLYVLLQIETGDVKFPSTGKSIKIAGFYENREMLMKYISAKNLESQILSKMSNSTTFEEAFELALTAKDTIDELRSGDKKQYQSLPIYYRKYTDVWVLVRCCSHGATVLEKMRKYGMAVEWHKYLLLNDARKAVKRNPAECLSIFTQMAGKLKNRRESDREIEDEICTEYKELFNKIEMHPTITLLKAIHVTEKVYTKFGMEYSLNISSQKKGYLEKAGEYKRDYSKFNAEDLIDLIERRPELVDHRV</sequence>
<dbReference type="Pfam" id="PF21170">
    <property type="entry name" value="FAN1_TPR"/>
    <property type="match status" value="1"/>
</dbReference>
<dbReference type="EC" id="3.1.4.1" evidence="1"/>
<dbReference type="GO" id="GO:0008409">
    <property type="term" value="F:5'-3' exonuclease activity"/>
    <property type="evidence" value="ECO:0007669"/>
    <property type="project" value="TreeGrafter"/>
</dbReference>
<organism evidence="5 6">
    <name type="scientific">Caenorhabditis angaria</name>
    <dbReference type="NCBI Taxonomy" id="860376"/>
    <lineage>
        <taxon>Eukaryota</taxon>
        <taxon>Metazoa</taxon>
        <taxon>Ecdysozoa</taxon>
        <taxon>Nematoda</taxon>
        <taxon>Chromadorea</taxon>
        <taxon>Rhabditida</taxon>
        <taxon>Rhabditina</taxon>
        <taxon>Rhabditomorpha</taxon>
        <taxon>Rhabditoidea</taxon>
        <taxon>Rhabditidae</taxon>
        <taxon>Peloderinae</taxon>
        <taxon>Caenorhabditis</taxon>
    </lineage>
</organism>
<keyword evidence="1" id="KW-0464">Manganese</keyword>
<dbReference type="InterPro" id="IPR049126">
    <property type="entry name" value="FAN1-like_TPR"/>
</dbReference>
<dbReference type="AlphaFoldDB" id="A0A9P1IS40"/>
<keyword evidence="1" id="KW-0540">Nuclease</keyword>
<feature type="domain" description="Fanconi-associated nuclease 1-like TPR" evidence="3">
    <location>
        <begin position="397"/>
        <end position="491"/>
    </location>
</feature>
<reference evidence="5" key="1">
    <citation type="submission" date="2022-11" db="EMBL/GenBank/DDBJ databases">
        <authorList>
            <person name="Kikuchi T."/>
        </authorList>
    </citation>
    <scope>NUCLEOTIDE SEQUENCE</scope>
    <source>
        <strain evidence="5">PS1010</strain>
    </source>
</reference>
<dbReference type="PANTHER" id="PTHR15749">
    <property type="entry name" value="FANCONI-ASSOCIATED NUCLEASE 1"/>
    <property type="match status" value="1"/>
</dbReference>
<comment type="caution">
    <text evidence="5">The sequence shown here is derived from an EMBL/GenBank/DDBJ whole genome shotgun (WGS) entry which is preliminary data.</text>
</comment>
<dbReference type="InterPro" id="IPR049125">
    <property type="entry name" value="FAN1-like_WH"/>
</dbReference>
<keyword evidence="1" id="KW-0479">Metal-binding</keyword>
<feature type="compositionally biased region" description="Basic and acidic residues" evidence="2">
    <location>
        <begin position="106"/>
        <end position="122"/>
    </location>
</feature>
<comment type="subcellular location">
    <subcellularLocation>
        <location evidence="1">Nucleus</location>
    </subcellularLocation>
</comment>
<keyword evidence="1" id="KW-0460">Magnesium</keyword>
<evidence type="ECO:0000259" key="4">
    <source>
        <dbReference type="Pfam" id="PF21315"/>
    </source>
</evidence>
<dbReference type="GO" id="GO:0005634">
    <property type="term" value="C:nucleus"/>
    <property type="evidence" value="ECO:0007669"/>
    <property type="project" value="UniProtKB-SubCell"/>
</dbReference>
<evidence type="ECO:0000313" key="5">
    <source>
        <dbReference type="EMBL" id="CAI5449167.1"/>
    </source>
</evidence>
<name>A0A9P1IS40_9PELO</name>
<protein>
    <recommendedName>
        <fullName evidence="1">Fanconi-associated nuclease</fullName>
        <ecNumber evidence="1">3.1.4.1</ecNumber>
    </recommendedName>
</protein>
<dbReference type="GO" id="GO:0046872">
    <property type="term" value="F:metal ion binding"/>
    <property type="evidence" value="ECO:0007669"/>
    <property type="project" value="UniProtKB-KW"/>
</dbReference>
<comment type="function">
    <text evidence="1">Nuclease required for the repair of DNA interstrand cross-links (ICL). Acts as a 5'-3' exonuclease that anchors at a cut end of DNA and cleaves DNA successively at every third nucleotide, allowing to excise an ICL from one strand through flanking incisions.</text>
</comment>
<gene>
    <name evidence="5" type="ORF">CAMP_LOCUS11804</name>
</gene>
<keyword evidence="6" id="KW-1185">Reference proteome</keyword>
<dbReference type="GO" id="GO:0070336">
    <property type="term" value="F:flap-structured DNA binding"/>
    <property type="evidence" value="ECO:0007669"/>
    <property type="project" value="TreeGrafter"/>
</dbReference>
<dbReference type="GO" id="GO:0017108">
    <property type="term" value="F:5'-flap endonuclease activity"/>
    <property type="evidence" value="ECO:0007669"/>
    <property type="project" value="TreeGrafter"/>
</dbReference>
<keyword evidence="1" id="KW-0234">DNA repair</keyword>
<comment type="cofactor">
    <cofactor evidence="1">
        <name>Mg(2+)</name>
        <dbReference type="ChEBI" id="CHEBI:18420"/>
    </cofactor>
    <cofactor evidence="1">
        <name>Mn(2+)</name>
        <dbReference type="ChEBI" id="CHEBI:29035"/>
    </cofactor>
</comment>
<feature type="region of interest" description="Disordered" evidence="2">
    <location>
        <begin position="102"/>
        <end position="122"/>
    </location>
</feature>
<comment type="similarity">
    <text evidence="1">Belongs to the FAN1 family.</text>
</comment>
<evidence type="ECO:0000313" key="6">
    <source>
        <dbReference type="Proteomes" id="UP001152747"/>
    </source>
</evidence>
<dbReference type="Pfam" id="PF21315">
    <property type="entry name" value="FAN1_HTH"/>
    <property type="match status" value="1"/>
</dbReference>
<proteinExistence type="inferred from homology"/>